<keyword evidence="14" id="KW-1185">Reference proteome</keyword>
<reference evidence="13" key="1">
    <citation type="submission" date="2023-03" db="EMBL/GenBank/DDBJ databases">
        <title>Amycolatopsis taiwanensis NBRC 103393.</title>
        <authorList>
            <person name="Ichikawa N."/>
            <person name="Sato H."/>
            <person name="Tonouchi N."/>
        </authorList>
    </citation>
    <scope>NUCLEOTIDE SEQUENCE</scope>
    <source>
        <strain evidence="13">NBRC 103393</strain>
    </source>
</reference>
<organism evidence="13 14">
    <name type="scientific">Amycolatopsis taiwanensis</name>
    <dbReference type="NCBI Taxonomy" id="342230"/>
    <lineage>
        <taxon>Bacteria</taxon>
        <taxon>Bacillati</taxon>
        <taxon>Actinomycetota</taxon>
        <taxon>Actinomycetes</taxon>
        <taxon>Pseudonocardiales</taxon>
        <taxon>Pseudonocardiaceae</taxon>
        <taxon>Amycolatopsis</taxon>
    </lineage>
</organism>
<dbReference type="InterPro" id="IPR027469">
    <property type="entry name" value="Cation_efflux_TMD_sf"/>
</dbReference>
<dbReference type="PANTHER" id="PTHR31937">
    <property type="entry name" value="TRANSMEMBRANE PROTEIN 163"/>
    <property type="match status" value="1"/>
</dbReference>
<dbReference type="InterPro" id="IPR058533">
    <property type="entry name" value="Cation_efflux_TM"/>
</dbReference>
<feature type="transmembrane region" description="Helical" evidence="11">
    <location>
        <begin position="113"/>
        <end position="135"/>
    </location>
</feature>
<evidence type="ECO:0000313" key="14">
    <source>
        <dbReference type="Proteomes" id="UP001165136"/>
    </source>
</evidence>
<dbReference type="AlphaFoldDB" id="A0A9W6R329"/>
<dbReference type="EMBL" id="BSTI01000006">
    <property type="protein sequence ID" value="GLY66672.1"/>
    <property type="molecule type" value="Genomic_DNA"/>
</dbReference>
<evidence type="ECO:0000313" key="13">
    <source>
        <dbReference type="EMBL" id="GLY66672.1"/>
    </source>
</evidence>
<dbReference type="RefSeq" id="WP_285487393.1">
    <property type="nucleotide sequence ID" value="NZ_BSTI01000006.1"/>
</dbReference>
<dbReference type="GO" id="GO:0008324">
    <property type="term" value="F:monoatomic cation transmembrane transporter activity"/>
    <property type="evidence" value="ECO:0007669"/>
    <property type="project" value="InterPro"/>
</dbReference>
<dbReference type="Proteomes" id="UP001165136">
    <property type="component" value="Unassembled WGS sequence"/>
</dbReference>
<name>A0A9W6R329_9PSEU</name>
<dbReference type="Pfam" id="PF01545">
    <property type="entry name" value="Cation_efflux"/>
    <property type="match status" value="1"/>
</dbReference>
<dbReference type="GO" id="GO:0031410">
    <property type="term" value="C:cytoplasmic vesicle"/>
    <property type="evidence" value="ECO:0007669"/>
    <property type="project" value="UniProtKB-KW"/>
</dbReference>
<sequence length="233" mass="24166">MSSVEHPNDSATLTGEHLEDGCACATTGEPVQRDAGWHRAARQARLLSWLSLAYMAAEGTVAIVAALLAGSVALLGFGLDSAIEGLASVIIVWRFTGSRTLSETAEARAQKAVAVTFFLLAPYIACDAITTLVAGDHVQTSWLGIGLSIASLIVMPLLGVAKKRLGARLDSGATSGEGTQNLLCAYLAAAVLAGLLANTAFGWWWLDPVVGLGIAGLAVREGRTAWRGEDCGC</sequence>
<accession>A0A9W6R329</accession>
<evidence type="ECO:0000256" key="11">
    <source>
        <dbReference type="SAM" id="Phobius"/>
    </source>
</evidence>
<dbReference type="InterPro" id="IPR026765">
    <property type="entry name" value="Tmem163"/>
</dbReference>
<feature type="transmembrane region" description="Helical" evidence="11">
    <location>
        <begin position="141"/>
        <end position="161"/>
    </location>
</feature>
<dbReference type="SUPFAM" id="SSF161111">
    <property type="entry name" value="Cation efflux protein transmembrane domain-like"/>
    <property type="match status" value="1"/>
</dbReference>
<feature type="transmembrane region" description="Helical" evidence="11">
    <location>
        <begin position="74"/>
        <end position="93"/>
    </location>
</feature>
<keyword evidence="10" id="KW-0968">Cytoplasmic vesicle</keyword>
<keyword evidence="7 11" id="KW-1133">Transmembrane helix</keyword>
<evidence type="ECO:0000256" key="10">
    <source>
        <dbReference type="ARBA" id="ARBA00023329"/>
    </source>
</evidence>
<evidence type="ECO:0000259" key="12">
    <source>
        <dbReference type="Pfam" id="PF01545"/>
    </source>
</evidence>
<evidence type="ECO:0000256" key="8">
    <source>
        <dbReference type="ARBA" id="ARBA00023018"/>
    </source>
</evidence>
<keyword evidence="5" id="KW-0967">Endosome</keyword>
<evidence type="ECO:0000256" key="5">
    <source>
        <dbReference type="ARBA" id="ARBA00022753"/>
    </source>
</evidence>
<evidence type="ECO:0000256" key="3">
    <source>
        <dbReference type="ARBA" id="ARBA00008731"/>
    </source>
</evidence>
<feature type="domain" description="Cation efflux protein transmembrane" evidence="12">
    <location>
        <begin position="53"/>
        <end position="222"/>
    </location>
</feature>
<keyword evidence="8" id="KW-0770">Synapse</keyword>
<evidence type="ECO:0000256" key="9">
    <source>
        <dbReference type="ARBA" id="ARBA00023136"/>
    </source>
</evidence>
<evidence type="ECO:0000256" key="1">
    <source>
        <dbReference type="ARBA" id="ARBA00004146"/>
    </source>
</evidence>
<dbReference type="PANTHER" id="PTHR31937:SF2">
    <property type="entry name" value="TRANSMEMBRANE PROTEIN 163"/>
    <property type="match status" value="1"/>
</dbReference>
<evidence type="ECO:0000256" key="2">
    <source>
        <dbReference type="ARBA" id="ARBA00004644"/>
    </source>
</evidence>
<keyword evidence="4 11" id="KW-0812">Transmembrane</keyword>
<keyword evidence="6" id="KW-0862">Zinc</keyword>
<dbReference type="GO" id="GO:0016020">
    <property type="term" value="C:membrane"/>
    <property type="evidence" value="ECO:0007669"/>
    <property type="project" value="InterPro"/>
</dbReference>
<protein>
    <submittedName>
        <fullName evidence="13">Membrane protein</fullName>
    </submittedName>
</protein>
<gene>
    <name evidence="13" type="ORF">Atai01_32910</name>
</gene>
<dbReference type="Gene3D" id="1.20.1510.10">
    <property type="entry name" value="Cation efflux protein transmembrane domain"/>
    <property type="match status" value="1"/>
</dbReference>
<evidence type="ECO:0000256" key="7">
    <source>
        <dbReference type="ARBA" id="ARBA00022989"/>
    </source>
</evidence>
<comment type="subcellular location">
    <subcellularLocation>
        <location evidence="2">Cytoplasmic vesicle</location>
        <location evidence="2">Secretory vesicle</location>
        <location evidence="2">Synaptic vesicle membrane</location>
        <topology evidence="2">Multi-pass membrane protein</topology>
    </subcellularLocation>
    <subcellularLocation>
        <location evidence="1">Early endosome membrane</location>
    </subcellularLocation>
</comment>
<evidence type="ECO:0000256" key="4">
    <source>
        <dbReference type="ARBA" id="ARBA00022692"/>
    </source>
</evidence>
<feature type="transmembrane region" description="Helical" evidence="11">
    <location>
        <begin position="46"/>
        <end position="68"/>
    </location>
</feature>
<evidence type="ECO:0000256" key="6">
    <source>
        <dbReference type="ARBA" id="ARBA00022833"/>
    </source>
</evidence>
<keyword evidence="9 11" id="KW-0472">Membrane</keyword>
<proteinExistence type="inferred from homology"/>
<comment type="similarity">
    <text evidence="3">Belongs to the TMEM163 family.</text>
</comment>
<feature type="transmembrane region" description="Helical" evidence="11">
    <location>
        <begin position="182"/>
        <end position="206"/>
    </location>
</feature>
<comment type="caution">
    <text evidence="13">The sequence shown here is derived from an EMBL/GenBank/DDBJ whole genome shotgun (WGS) entry which is preliminary data.</text>
</comment>